<evidence type="ECO:0000313" key="4">
    <source>
        <dbReference type="Proteomes" id="UP000319257"/>
    </source>
</evidence>
<evidence type="ECO:0000256" key="1">
    <source>
        <dbReference type="SAM" id="MobiDB-lite"/>
    </source>
</evidence>
<name>A0A507BHW1_9PEZI</name>
<feature type="compositionally biased region" description="Gly residues" evidence="1">
    <location>
        <begin position="117"/>
        <end position="127"/>
    </location>
</feature>
<comment type="caution">
    <text evidence="3">The sequence shown here is derived from an EMBL/GenBank/DDBJ whole genome shotgun (WGS) entry which is preliminary data.</text>
</comment>
<evidence type="ECO:0000259" key="2">
    <source>
        <dbReference type="Pfam" id="PF10021"/>
    </source>
</evidence>
<dbReference type="STRING" id="1093900.A0A507BHW1"/>
<dbReference type="AlphaFoldDB" id="A0A507BHW1"/>
<dbReference type="PANTHER" id="PTHR35596:SF1">
    <property type="entry name" value="MICROBIAL-TYPE PARG CATALYTIC DOMAIN-CONTAINING PROTEIN"/>
    <property type="match status" value="1"/>
</dbReference>
<dbReference type="InterPro" id="IPR019261">
    <property type="entry name" value="PARG_cat_microbial"/>
</dbReference>
<dbReference type="InterPro" id="IPR012664">
    <property type="entry name" value="CHP02452"/>
</dbReference>
<protein>
    <recommendedName>
        <fullName evidence="2">Microbial-type PARG catalytic domain-containing protein</fullName>
    </recommendedName>
</protein>
<dbReference type="GeneID" id="41971322"/>
<keyword evidence="4" id="KW-1185">Reference proteome</keyword>
<gene>
    <name evidence="3" type="ORF">E0L32_003875</name>
</gene>
<dbReference type="EMBL" id="SKBQ01000017">
    <property type="protein sequence ID" value="TPX16581.1"/>
    <property type="molecule type" value="Genomic_DNA"/>
</dbReference>
<reference evidence="3 4" key="1">
    <citation type="submission" date="2019-06" db="EMBL/GenBank/DDBJ databases">
        <title>Draft genome sequence of the filamentous fungus Phialemoniopsis curvata isolated from diesel fuel.</title>
        <authorList>
            <person name="Varaljay V.A."/>
            <person name="Lyon W.J."/>
            <person name="Crouch A.L."/>
            <person name="Drake C.E."/>
            <person name="Hollomon J.M."/>
            <person name="Nadeau L.J."/>
            <person name="Nunn H.S."/>
            <person name="Stevenson B.S."/>
            <person name="Bojanowski C.L."/>
            <person name="Crookes-Goodson W.J."/>
        </authorList>
    </citation>
    <scope>NUCLEOTIDE SEQUENCE [LARGE SCALE GENOMIC DNA]</scope>
    <source>
        <strain evidence="3 4">D216</strain>
    </source>
</reference>
<dbReference type="Gene3D" id="3.40.220.10">
    <property type="entry name" value="Leucine Aminopeptidase, subunit E, domain 1"/>
    <property type="match status" value="1"/>
</dbReference>
<accession>A0A507BHW1</accession>
<dbReference type="InParanoid" id="A0A507BHW1"/>
<evidence type="ECO:0000313" key="3">
    <source>
        <dbReference type="EMBL" id="TPX16581.1"/>
    </source>
</evidence>
<dbReference type="Proteomes" id="UP000319257">
    <property type="component" value="Unassembled WGS sequence"/>
</dbReference>
<dbReference type="Pfam" id="PF10021">
    <property type="entry name" value="PARG_cat_microb"/>
    <property type="match status" value="1"/>
</dbReference>
<feature type="compositionally biased region" description="Low complexity" evidence="1">
    <location>
        <begin position="107"/>
        <end position="116"/>
    </location>
</feature>
<dbReference type="OrthoDB" id="9985428at2759"/>
<feature type="region of interest" description="Disordered" evidence="1">
    <location>
        <begin position="1"/>
        <end position="25"/>
    </location>
</feature>
<dbReference type="NCBIfam" id="TIGR02452">
    <property type="entry name" value="TIGR02452 family protein"/>
    <property type="match status" value="2"/>
</dbReference>
<organism evidence="3 4">
    <name type="scientific">Thyridium curvatum</name>
    <dbReference type="NCBI Taxonomy" id="1093900"/>
    <lineage>
        <taxon>Eukaryota</taxon>
        <taxon>Fungi</taxon>
        <taxon>Dikarya</taxon>
        <taxon>Ascomycota</taxon>
        <taxon>Pezizomycotina</taxon>
        <taxon>Sordariomycetes</taxon>
        <taxon>Sordariomycetidae</taxon>
        <taxon>Thyridiales</taxon>
        <taxon>Thyridiaceae</taxon>
        <taxon>Thyridium</taxon>
    </lineage>
</organism>
<feature type="domain" description="Microbial-type PARG catalytic" evidence="2">
    <location>
        <begin position="148"/>
        <end position="211"/>
    </location>
</feature>
<dbReference type="SUPFAM" id="SSF52949">
    <property type="entry name" value="Macro domain-like"/>
    <property type="match status" value="1"/>
</dbReference>
<dbReference type="RefSeq" id="XP_030998292.1">
    <property type="nucleotide sequence ID" value="XM_031138222.1"/>
</dbReference>
<sequence>MSSSSPPSRPPRPLQQRQPKRHRSAREIALAGVARETNAVLPAVLAALPHLRPAESEFLDADSGDLPPLEPNECPRLVPARVAVRVVNEDSFNAAIEMAGRVRAAQAQAQQQLQQGSGTGAGTGTGGSTSTSSGSNSAGGGSGSGSANAMADRVAVLNLASDRTPGGGWLNGATAQEEALCYRSSLALSLHRRHYPWRRPAAQGMYTRDVVVVRGAMDQGHALLVPGVPARDLPVFSVLSVAGLRRPEIAAVNVIDTTATATASGGAGSAGTTSAGSGASGSTSGSASGSKKAAAAVGFRRKEVFERVSDRESTKARMRMTLRMAARRGHRLLVLGALGCGAFKNPVEDVAECWLEVLREPEFRGGWWREVWFAVYDRRNEGNFEVFERILGGKEV</sequence>
<dbReference type="InterPro" id="IPR043472">
    <property type="entry name" value="Macro_dom-like"/>
</dbReference>
<feature type="region of interest" description="Disordered" evidence="1">
    <location>
        <begin position="107"/>
        <end position="147"/>
    </location>
</feature>
<proteinExistence type="predicted"/>
<dbReference type="PANTHER" id="PTHR35596">
    <property type="entry name" value="DUF2263 DOMAIN-CONTAINING PROTEIN"/>
    <property type="match status" value="1"/>
</dbReference>
<feature type="region of interest" description="Disordered" evidence="1">
    <location>
        <begin position="262"/>
        <end position="289"/>
    </location>
</feature>